<dbReference type="PANTHER" id="PTHR43745:SF2">
    <property type="entry name" value="NITROREDUCTASE MJ1384-RELATED"/>
    <property type="match status" value="1"/>
</dbReference>
<dbReference type="InterPro" id="IPR029479">
    <property type="entry name" value="Nitroreductase"/>
</dbReference>
<evidence type="ECO:0000313" key="3">
    <source>
        <dbReference type="Proteomes" id="UP000198534"/>
    </source>
</evidence>
<feature type="domain" description="Nitroreductase" evidence="1">
    <location>
        <begin position="89"/>
        <end position="229"/>
    </location>
</feature>
<dbReference type="NCBIfam" id="TIGR03605">
    <property type="entry name" value="antibiot_sagB"/>
    <property type="match status" value="1"/>
</dbReference>
<dbReference type="Pfam" id="PF00881">
    <property type="entry name" value="Nitroreductase"/>
    <property type="match status" value="2"/>
</dbReference>
<dbReference type="SUPFAM" id="SSF55469">
    <property type="entry name" value="FMN-dependent nitroreductase-like"/>
    <property type="match status" value="2"/>
</dbReference>
<dbReference type="Proteomes" id="UP000198534">
    <property type="component" value="Unassembled WGS sequence"/>
</dbReference>
<proteinExistence type="predicted"/>
<evidence type="ECO:0000313" key="2">
    <source>
        <dbReference type="EMBL" id="SDV99994.1"/>
    </source>
</evidence>
<evidence type="ECO:0000259" key="1">
    <source>
        <dbReference type="Pfam" id="PF00881"/>
    </source>
</evidence>
<dbReference type="AlphaFoldDB" id="A0A1H2PZR7"/>
<dbReference type="OrthoDB" id="9801593at2"/>
<dbReference type="EMBL" id="FNNQ01000001">
    <property type="protein sequence ID" value="SDV99994.1"/>
    <property type="molecule type" value="Genomic_DNA"/>
</dbReference>
<dbReference type="STRING" id="1048340.SAMN05444487_10124"/>
<sequence>MQFRQFLHDLHFAVEKVRPSDWDVDWENAPLPYKLYQGASAVNFPGGIPFSLCRLEQDPLIDMDCVGHFLWYVYGLTQCLETPELLGASPVTRRFVPSGGGLYPTELYVYLRIDGLDTGVYHYDVAHHQLVLLREGDVNPYLMSALGGRCDLTNSFGVVFLTTMFWKNFYKYHNFSYRLQGLDAGVVIGQLNEVAKRFGFSTATYYCFLDRMVNDLLGLAEEEESTYAILPLYRASGKVVEKRKEEDSWEIEKGIEQLQQLPPLQVEIRHSTRRKVEYPVLVAINKASMIESTSLFPQEKKEKVVRGQIEEREESDEPSILLPRVGHLSYDFTKVNRRRYSPGMDFILEKVDPEPFAQLCYEVAGSLGGRRGPEKLWEDTHQPLTLYVCLYGVKGIPDGAYYYDENRHGLKLVRSGDHRLPLQQGLTLHNVNLTQVPLCFHIVGEREYGRERLGERGYRIQQMKAGIIVQQLLLAASAVGWAGHPLLGFDAVLCDTLYDLSPLKKTCLIQIPIGPYRSRAQLVGILHG</sequence>
<dbReference type="InterPro" id="IPR052544">
    <property type="entry name" value="Bacteriocin_Proc_Enz"/>
</dbReference>
<gene>
    <name evidence="2" type="ORF">SAMN05444487_10124</name>
</gene>
<dbReference type="Gene3D" id="3.40.109.10">
    <property type="entry name" value="NADH Oxidase"/>
    <property type="match status" value="2"/>
</dbReference>
<accession>A0A1H2PZR7</accession>
<dbReference type="RefSeq" id="WP_091734469.1">
    <property type="nucleotide sequence ID" value="NZ_FNNQ01000001.1"/>
</dbReference>
<organism evidence="2 3">
    <name type="scientific">Marininema mesophilum</name>
    <dbReference type="NCBI Taxonomy" id="1048340"/>
    <lineage>
        <taxon>Bacteria</taxon>
        <taxon>Bacillati</taxon>
        <taxon>Bacillota</taxon>
        <taxon>Bacilli</taxon>
        <taxon>Bacillales</taxon>
        <taxon>Thermoactinomycetaceae</taxon>
        <taxon>Marininema</taxon>
    </lineage>
</organism>
<name>A0A1H2PZR7_9BACL</name>
<feature type="domain" description="Nitroreductase" evidence="1">
    <location>
        <begin position="425"/>
        <end position="514"/>
    </location>
</feature>
<dbReference type="CDD" id="cd02142">
    <property type="entry name" value="McbC_SagB-like_oxidoreductase"/>
    <property type="match status" value="2"/>
</dbReference>
<dbReference type="InterPro" id="IPR000415">
    <property type="entry name" value="Nitroreductase-like"/>
</dbReference>
<reference evidence="2 3" key="1">
    <citation type="submission" date="2016-10" db="EMBL/GenBank/DDBJ databases">
        <authorList>
            <person name="de Groot N.N."/>
        </authorList>
    </citation>
    <scope>NUCLEOTIDE SEQUENCE [LARGE SCALE GENOMIC DNA]</scope>
    <source>
        <strain evidence="2 3">DSM 45610</strain>
    </source>
</reference>
<keyword evidence="3" id="KW-1185">Reference proteome</keyword>
<dbReference type="InterPro" id="IPR020051">
    <property type="entry name" value="SagB-type_dehydrogenase"/>
</dbReference>
<dbReference type="PANTHER" id="PTHR43745">
    <property type="entry name" value="NITROREDUCTASE MJ1384-RELATED"/>
    <property type="match status" value="1"/>
</dbReference>
<protein>
    <submittedName>
        <fullName evidence="2">SagB-type dehydrogenase domain-containing protein</fullName>
    </submittedName>
</protein>
<dbReference type="GO" id="GO:0016491">
    <property type="term" value="F:oxidoreductase activity"/>
    <property type="evidence" value="ECO:0007669"/>
    <property type="project" value="InterPro"/>
</dbReference>